<dbReference type="VEuPathDB" id="FungiDB:BCV72DRAFT_334564"/>
<dbReference type="OMA" id="WINCTHY"/>
<gene>
    <name evidence="2" type="ORF">BCV71DRAFT_227288</name>
</gene>
<protein>
    <submittedName>
        <fullName evidence="2">Uncharacterized protein</fullName>
    </submittedName>
</protein>
<evidence type="ECO:0000313" key="3">
    <source>
        <dbReference type="Proteomes" id="UP000242381"/>
    </source>
</evidence>
<dbReference type="AlphaFoldDB" id="A0A0A1NQD0"/>
<proteinExistence type="predicted"/>
<evidence type="ECO:0000313" key="2">
    <source>
        <dbReference type="EMBL" id="ORE17824.1"/>
    </source>
</evidence>
<reference evidence="2 3" key="1">
    <citation type="journal article" date="2016" name="Proc. Natl. Acad. Sci. U.S.A.">
        <title>Lipid metabolic changes in an early divergent fungus govern the establishment of a mutualistic symbiosis with endobacteria.</title>
        <authorList>
            <person name="Lastovetsky O.A."/>
            <person name="Gaspar M.L."/>
            <person name="Mondo S.J."/>
            <person name="LaButti K.M."/>
            <person name="Sandor L."/>
            <person name="Grigoriev I.V."/>
            <person name="Henry S.A."/>
            <person name="Pawlowska T.E."/>
        </authorList>
    </citation>
    <scope>NUCLEOTIDE SEQUENCE [LARGE SCALE GENOMIC DNA]</scope>
    <source>
        <strain evidence="2 3">ATCC 11559</strain>
    </source>
</reference>
<feature type="compositionally biased region" description="Low complexity" evidence="1">
    <location>
        <begin position="144"/>
        <end position="159"/>
    </location>
</feature>
<accession>A0A0A1NQD0</accession>
<sequence length="172" mass="19088">MTPLHNHKLVKLQHNTNKVSLPIDNPQEETIAKRKVSFSLDPPTVHEYEPEYDALPEIKSVCFFDDGWPGRAKQAMTSDSFMDFKARIEAKLSATNSSSLMAELNQSSNSSNSSPLLSNSLYKHKKSPLVQSLELCPETETDGSDSSSSPSNESPITTPVNTMNAWINCTHY</sequence>
<organism evidence="2 3">
    <name type="scientific">Rhizopus microsporus</name>
    <dbReference type="NCBI Taxonomy" id="58291"/>
    <lineage>
        <taxon>Eukaryota</taxon>
        <taxon>Fungi</taxon>
        <taxon>Fungi incertae sedis</taxon>
        <taxon>Mucoromycota</taxon>
        <taxon>Mucoromycotina</taxon>
        <taxon>Mucoromycetes</taxon>
        <taxon>Mucorales</taxon>
        <taxon>Mucorineae</taxon>
        <taxon>Rhizopodaceae</taxon>
        <taxon>Rhizopus</taxon>
    </lineage>
</organism>
<dbReference type="Proteomes" id="UP000242381">
    <property type="component" value="Unassembled WGS sequence"/>
</dbReference>
<name>A0A0A1NQD0_RHIZD</name>
<feature type="region of interest" description="Disordered" evidence="1">
    <location>
        <begin position="137"/>
        <end position="160"/>
    </location>
</feature>
<evidence type="ECO:0000256" key="1">
    <source>
        <dbReference type="SAM" id="MobiDB-lite"/>
    </source>
</evidence>
<dbReference type="EMBL" id="KV921345">
    <property type="protein sequence ID" value="ORE17824.1"/>
    <property type="molecule type" value="Genomic_DNA"/>
</dbReference>